<reference evidence="1 2" key="1">
    <citation type="submission" date="2018-12" db="EMBL/GenBank/DDBJ databases">
        <title>Dyella dinghuensis sp. nov. DHOA06 and Dyella choica sp. nov. 4M-K27, isolated from forest soil.</title>
        <authorList>
            <person name="Qiu L.-H."/>
            <person name="Gao Z.-H."/>
        </authorList>
    </citation>
    <scope>NUCLEOTIDE SEQUENCE [LARGE SCALE GENOMIC DNA]</scope>
    <source>
        <strain evidence="1 2">DHOA06</strain>
    </source>
</reference>
<sequence>MSFQLIIDQNVEIAIPIDPLTQDAWQIQLERAAEQGAIAGFCERFATCFAMTLRECVDADLKPPTPAQVKYATDISRDLNLPLPSEALRYRGAMVEFLGRFSEIHKQRRSRAPGSSSNE</sequence>
<dbReference type="Proteomes" id="UP000267077">
    <property type="component" value="Unassembled WGS sequence"/>
</dbReference>
<evidence type="ECO:0000313" key="1">
    <source>
        <dbReference type="EMBL" id="RUL66823.1"/>
    </source>
</evidence>
<evidence type="ECO:0000313" key="2">
    <source>
        <dbReference type="Proteomes" id="UP000267077"/>
    </source>
</evidence>
<dbReference type="AlphaFoldDB" id="A0A432LYW5"/>
<protein>
    <submittedName>
        <fullName evidence="1">Uncharacterized protein</fullName>
    </submittedName>
</protein>
<proteinExistence type="predicted"/>
<keyword evidence="2" id="KW-1185">Reference proteome</keyword>
<dbReference type="EMBL" id="RYZR01000002">
    <property type="protein sequence ID" value="RUL66823.1"/>
    <property type="molecule type" value="Genomic_DNA"/>
</dbReference>
<dbReference type="RefSeq" id="WP_126672322.1">
    <property type="nucleotide sequence ID" value="NZ_RYZR01000002.1"/>
</dbReference>
<organism evidence="1 2">
    <name type="scientific">Dyella dinghuensis</name>
    <dbReference type="NCBI Taxonomy" id="1920169"/>
    <lineage>
        <taxon>Bacteria</taxon>
        <taxon>Pseudomonadati</taxon>
        <taxon>Pseudomonadota</taxon>
        <taxon>Gammaproteobacteria</taxon>
        <taxon>Lysobacterales</taxon>
        <taxon>Rhodanobacteraceae</taxon>
        <taxon>Dyella</taxon>
    </lineage>
</organism>
<dbReference type="OrthoDB" id="5957461at2"/>
<gene>
    <name evidence="1" type="ORF">EKH79_03160</name>
</gene>
<accession>A0A432LYW5</accession>
<name>A0A432LYW5_9GAMM</name>
<comment type="caution">
    <text evidence="1">The sequence shown here is derived from an EMBL/GenBank/DDBJ whole genome shotgun (WGS) entry which is preliminary data.</text>
</comment>